<gene>
    <name evidence="6" type="ORF">TcWFU_003913</name>
</gene>
<keyword evidence="4" id="KW-0547">Nucleotide-binding</keyword>
<keyword evidence="1" id="KW-0808">Transferase</keyword>
<reference evidence="6 7" key="1">
    <citation type="journal article" date="2022" name="Front. Cell. Infect. Microbiol.">
        <title>The Genomes of Two Strains of Taenia crassiceps the Animal Model for the Study of Human Cysticercosis.</title>
        <authorList>
            <person name="Bobes R.J."/>
            <person name="Estrada K."/>
            <person name="Rios-Valencia D.G."/>
            <person name="Calderon-Gallegos A."/>
            <person name="de la Torre P."/>
            <person name="Carrero J.C."/>
            <person name="Sanchez-Flores A."/>
            <person name="Laclette J.P."/>
        </authorList>
    </citation>
    <scope>NUCLEOTIDE SEQUENCE [LARGE SCALE GENOMIC DNA]</scope>
    <source>
        <strain evidence="6">WFUcys</strain>
    </source>
</reference>
<accession>A0ABR4Q4X0</accession>
<dbReference type="InterPro" id="IPR016135">
    <property type="entry name" value="UBQ-conjugating_enzyme/RWD"/>
</dbReference>
<organism evidence="6 7">
    <name type="scientific">Taenia crassiceps</name>
    <dbReference type="NCBI Taxonomy" id="6207"/>
    <lineage>
        <taxon>Eukaryota</taxon>
        <taxon>Metazoa</taxon>
        <taxon>Spiralia</taxon>
        <taxon>Lophotrochozoa</taxon>
        <taxon>Platyhelminthes</taxon>
        <taxon>Cestoda</taxon>
        <taxon>Eucestoda</taxon>
        <taxon>Cyclophyllidea</taxon>
        <taxon>Taeniidae</taxon>
        <taxon>Taenia</taxon>
    </lineage>
</organism>
<protein>
    <submittedName>
        <fullName evidence="6">Ubiquitin-conjugating enzyme E2 5</fullName>
    </submittedName>
</protein>
<dbReference type="PROSITE" id="PS50127">
    <property type="entry name" value="UBC_2"/>
    <property type="match status" value="1"/>
</dbReference>
<name>A0ABR4Q4X0_9CEST</name>
<sequence length="312" mass="34657">MNESVYKRPVDECSCYLVPCLLHRIPLRGPAFGDEPRAYFVFIAAFKALCASALRRQVISPPHSYLGYWSGQLKSLKISATSSHLPLSYVCRTPHAVVAAVAVITVAAGTRPDALPIFEVVMQHVTSMLPPLVTLQSQRKSCGTNSTRAWHAFSYRLHNEMTSRATWSRATRRIFSTVSTGKTASPHFQMTPPAARRTFMKDLQQLYRTIDASTDGQASIDGIDEMAVKVSLRPKAGCNAHAEFLVTIECCATYPRTCPIVSFNTPILHPNIDASSGSVCLSILNDWRSCYTTVRIYPHSLILWHQKTRSPL</sequence>
<keyword evidence="7" id="KW-1185">Reference proteome</keyword>
<evidence type="ECO:0000259" key="5">
    <source>
        <dbReference type="PROSITE" id="PS50127"/>
    </source>
</evidence>
<evidence type="ECO:0000313" key="6">
    <source>
        <dbReference type="EMBL" id="KAL5104660.1"/>
    </source>
</evidence>
<dbReference type="InterPro" id="IPR023313">
    <property type="entry name" value="UBQ-conjugating_AS"/>
</dbReference>
<evidence type="ECO:0000256" key="4">
    <source>
        <dbReference type="RuleBase" id="RU362109"/>
    </source>
</evidence>
<feature type="domain" description="UBC core" evidence="5">
    <location>
        <begin position="194"/>
        <end position="312"/>
    </location>
</feature>
<proteinExistence type="inferred from homology"/>
<keyword evidence="4" id="KW-0067">ATP-binding</keyword>
<dbReference type="Pfam" id="PF00179">
    <property type="entry name" value="UQ_con"/>
    <property type="match status" value="1"/>
</dbReference>
<feature type="active site" description="Glycyl thioester intermediate" evidence="3">
    <location>
        <position position="280"/>
    </location>
</feature>
<dbReference type="InterPro" id="IPR000608">
    <property type="entry name" value="UBC"/>
</dbReference>
<dbReference type="SUPFAM" id="SSF54495">
    <property type="entry name" value="UBC-like"/>
    <property type="match status" value="1"/>
</dbReference>
<keyword evidence="2 4" id="KW-0833">Ubl conjugation pathway</keyword>
<evidence type="ECO:0000313" key="7">
    <source>
        <dbReference type="Proteomes" id="UP001651158"/>
    </source>
</evidence>
<dbReference type="EMBL" id="JAKROA010000011">
    <property type="protein sequence ID" value="KAL5104660.1"/>
    <property type="molecule type" value="Genomic_DNA"/>
</dbReference>
<comment type="caution">
    <text evidence="6">The sequence shown here is derived from an EMBL/GenBank/DDBJ whole genome shotgun (WGS) entry which is preliminary data.</text>
</comment>
<evidence type="ECO:0000256" key="2">
    <source>
        <dbReference type="ARBA" id="ARBA00022786"/>
    </source>
</evidence>
<dbReference type="CDD" id="cd23794">
    <property type="entry name" value="UBCc_UBE2F_UBE2M"/>
    <property type="match status" value="1"/>
</dbReference>
<comment type="similarity">
    <text evidence="4">Belongs to the ubiquitin-conjugating enzyme family.</text>
</comment>
<dbReference type="PROSITE" id="PS00183">
    <property type="entry name" value="UBC_1"/>
    <property type="match status" value="1"/>
</dbReference>
<evidence type="ECO:0000256" key="1">
    <source>
        <dbReference type="ARBA" id="ARBA00022679"/>
    </source>
</evidence>
<dbReference type="PANTHER" id="PTHR24068">
    <property type="entry name" value="UBIQUITIN-CONJUGATING ENZYME E2"/>
    <property type="match status" value="1"/>
</dbReference>
<dbReference type="Proteomes" id="UP001651158">
    <property type="component" value="Unassembled WGS sequence"/>
</dbReference>
<dbReference type="Gene3D" id="3.10.110.10">
    <property type="entry name" value="Ubiquitin Conjugating Enzyme"/>
    <property type="match status" value="1"/>
</dbReference>
<evidence type="ECO:0000256" key="3">
    <source>
        <dbReference type="PROSITE-ProRule" id="PRU10133"/>
    </source>
</evidence>